<name>A0A8H4CT60_COLGL</name>
<reference evidence="1" key="2">
    <citation type="submission" date="2020-03" db="EMBL/GenBank/DDBJ databases">
        <authorList>
            <person name="Fu F.-F."/>
            <person name="Chen J."/>
        </authorList>
    </citation>
    <scope>NUCLEOTIDE SEQUENCE</scope>
    <source>
        <strain evidence="1">Lc1</strain>
    </source>
</reference>
<comment type="caution">
    <text evidence="1">The sequence shown here is derived from an EMBL/GenBank/DDBJ whole genome shotgun (WGS) entry which is preliminary data.</text>
</comment>
<accession>A0A8H4CT60</accession>
<dbReference type="EMBL" id="WVTB01000016">
    <property type="protein sequence ID" value="KAF3809666.1"/>
    <property type="molecule type" value="Genomic_DNA"/>
</dbReference>
<reference evidence="1" key="1">
    <citation type="journal article" date="2020" name="Phytopathology">
        <title>Genome sequence and comparative analysis of Colletotrichum gloeosporioides isolated from Liriodendron leaves.</title>
        <authorList>
            <person name="Fu F.F."/>
            <person name="Hao Z."/>
            <person name="Wang P."/>
            <person name="Lu Y."/>
            <person name="Xue L.J."/>
            <person name="Wei G."/>
            <person name="Tian Y."/>
            <person name="Baishi H."/>
            <person name="Xu H."/>
            <person name="Shi J."/>
            <person name="Cheng T."/>
            <person name="Wang G."/>
            <person name="Yi Y."/>
            <person name="Chen J."/>
        </authorList>
    </citation>
    <scope>NUCLEOTIDE SEQUENCE</scope>
    <source>
        <strain evidence="1">Lc1</strain>
    </source>
</reference>
<dbReference type="RefSeq" id="XP_045268825.1">
    <property type="nucleotide sequence ID" value="XM_045412819.1"/>
</dbReference>
<organism evidence="1 2">
    <name type="scientific">Colletotrichum gloeosporioides</name>
    <name type="common">Anthracnose fungus</name>
    <name type="synonym">Glomerella cingulata</name>
    <dbReference type="NCBI Taxonomy" id="474922"/>
    <lineage>
        <taxon>Eukaryota</taxon>
        <taxon>Fungi</taxon>
        <taxon>Dikarya</taxon>
        <taxon>Ascomycota</taxon>
        <taxon>Pezizomycotina</taxon>
        <taxon>Sordariomycetes</taxon>
        <taxon>Hypocreomycetidae</taxon>
        <taxon>Glomerellales</taxon>
        <taxon>Glomerellaceae</taxon>
        <taxon>Colletotrichum</taxon>
        <taxon>Colletotrichum gloeosporioides species complex</taxon>
    </lineage>
</organism>
<dbReference type="Proteomes" id="UP000613401">
    <property type="component" value="Unassembled WGS sequence"/>
</dbReference>
<sequence>MVSSTSDCLPQGLASSIDSTLKLEADACDPITARLIDKDDCGPCDAASWLGLIVDFGSSFFQIRNSFIGLLDPVLHTSEYVYSHSFTLFSVVCAMGCGISGRARDRILYPTLLSIAEANVRWP</sequence>
<protein>
    <submittedName>
        <fullName evidence="1">Uncharacterized protein</fullName>
    </submittedName>
</protein>
<dbReference type="GeneID" id="69020071"/>
<gene>
    <name evidence="1" type="ORF">GCG54_00012954</name>
</gene>
<dbReference type="AlphaFoldDB" id="A0A8H4CT60"/>
<evidence type="ECO:0000313" key="1">
    <source>
        <dbReference type="EMBL" id="KAF3809666.1"/>
    </source>
</evidence>
<evidence type="ECO:0000313" key="2">
    <source>
        <dbReference type="Proteomes" id="UP000613401"/>
    </source>
</evidence>
<keyword evidence="2" id="KW-1185">Reference proteome</keyword>
<proteinExistence type="predicted"/>